<feature type="binding site" evidence="12">
    <location>
        <position position="150"/>
    </location>
    <ligand>
        <name>substrate</name>
    </ligand>
</feature>
<comment type="subcellular location">
    <subcellularLocation>
        <location evidence="1 14">Cytoplasm</location>
    </subcellularLocation>
</comment>
<evidence type="ECO:0000256" key="7">
    <source>
        <dbReference type="ARBA" id="ARBA00022723"/>
    </source>
</evidence>
<feature type="binding site" evidence="13">
    <location>
        <position position="275"/>
    </location>
    <ligand>
        <name>Fe cation</name>
        <dbReference type="ChEBI" id="CHEBI:24875"/>
        <label>1</label>
    </ligand>
</feature>
<evidence type="ECO:0000256" key="14">
    <source>
        <dbReference type="RuleBase" id="RU367039"/>
    </source>
</evidence>
<evidence type="ECO:0000256" key="10">
    <source>
        <dbReference type="ARBA" id="ARBA00029668"/>
    </source>
</evidence>
<evidence type="ECO:0000256" key="3">
    <source>
        <dbReference type="ARBA" id="ARBA00005286"/>
    </source>
</evidence>
<comment type="catalytic activity">
    <reaction evidence="11 14">
        <text>myo-inositol + O2 = D-glucuronate + H2O + H(+)</text>
        <dbReference type="Rhea" id="RHEA:23696"/>
        <dbReference type="ChEBI" id="CHEBI:15377"/>
        <dbReference type="ChEBI" id="CHEBI:15378"/>
        <dbReference type="ChEBI" id="CHEBI:15379"/>
        <dbReference type="ChEBI" id="CHEBI:17268"/>
        <dbReference type="ChEBI" id="CHEBI:58720"/>
        <dbReference type="EC" id="1.13.99.1"/>
    </reaction>
</comment>
<feature type="binding site" evidence="12">
    <location>
        <position position="54"/>
    </location>
    <ligand>
        <name>substrate</name>
    </ligand>
</feature>
<dbReference type="GO" id="GO:0005506">
    <property type="term" value="F:iron ion binding"/>
    <property type="evidence" value="ECO:0007669"/>
    <property type="project" value="InterPro"/>
</dbReference>
<dbReference type="Gene3D" id="1.10.3210.10">
    <property type="entry name" value="Hypothetical protein af1432"/>
    <property type="match status" value="1"/>
</dbReference>
<reference evidence="15 16" key="1">
    <citation type="journal article" date="2014" name="Genome Announc.">
        <title>Draft genome sequence of Sclerotinia borealis, a psychrophilic plant pathogenic fungus.</title>
        <authorList>
            <person name="Mardanov A.V."/>
            <person name="Beletsky A.V."/>
            <person name="Kadnikov V.V."/>
            <person name="Ignatov A.N."/>
            <person name="Ravin N.V."/>
        </authorList>
    </citation>
    <scope>NUCLEOTIDE SEQUENCE [LARGE SCALE GENOMIC DNA]</scope>
    <source>
        <strain evidence="16">F-4157</strain>
    </source>
</reference>
<evidence type="ECO:0000256" key="6">
    <source>
        <dbReference type="ARBA" id="ARBA00022490"/>
    </source>
</evidence>
<dbReference type="PANTHER" id="PTHR12588:SF0">
    <property type="entry name" value="INOSITOL OXYGENASE"/>
    <property type="match status" value="1"/>
</dbReference>
<comment type="pathway">
    <text evidence="2 14">Polyol metabolism; myo-inositol degradation into D-glucuronate; D-glucuronate from myo-inositol: step 1/1.</text>
</comment>
<comment type="similarity">
    <text evidence="3 14">Belongs to the myo-inositol oxygenase family.</text>
</comment>
<name>W9CQM3_SCLBF</name>
<evidence type="ECO:0000256" key="13">
    <source>
        <dbReference type="PIRSR" id="PIRSR607828-2"/>
    </source>
</evidence>
<feature type="binding site" evidence="12">
    <location>
        <begin position="242"/>
        <end position="243"/>
    </location>
    <ligand>
        <name>substrate</name>
    </ligand>
</feature>
<dbReference type="UniPathway" id="UPA00111">
    <property type="reaction ID" value="UER00527"/>
</dbReference>
<dbReference type="SUPFAM" id="SSF109604">
    <property type="entry name" value="HD-domain/PDEase-like"/>
    <property type="match status" value="1"/>
</dbReference>
<feature type="binding site" evidence="13">
    <location>
        <position position="146"/>
    </location>
    <ligand>
        <name>Fe cation</name>
        <dbReference type="ChEBI" id="CHEBI:24875"/>
        <label>1</label>
    </ligand>
</feature>
<comment type="caution">
    <text evidence="15">The sequence shown here is derived from an EMBL/GenBank/DDBJ whole genome shotgun (WGS) entry which is preliminary data.</text>
</comment>
<dbReference type="GO" id="GO:0050113">
    <property type="term" value="F:inositol oxygenase activity"/>
    <property type="evidence" value="ECO:0007669"/>
    <property type="project" value="UniProtKB-UniRule"/>
</dbReference>
<accession>W9CQM3</accession>
<dbReference type="GO" id="GO:0005737">
    <property type="term" value="C:cytoplasm"/>
    <property type="evidence" value="ECO:0007669"/>
    <property type="project" value="UniProtKB-SubCell"/>
</dbReference>
<dbReference type="EMBL" id="AYSA01000045">
    <property type="protein sequence ID" value="ESZ98338.1"/>
    <property type="molecule type" value="Genomic_DNA"/>
</dbReference>
<dbReference type="OrthoDB" id="5151075at2759"/>
<comment type="cofactor">
    <cofactor evidence="13 14">
        <name>Fe cation</name>
        <dbReference type="ChEBI" id="CHEBI:24875"/>
    </cofactor>
    <text evidence="13 14">Binds 2 iron ions per subunit.</text>
</comment>
<organism evidence="15 16">
    <name type="scientific">Sclerotinia borealis (strain F-4128)</name>
    <dbReference type="NCBI Taxonomy" id="1432307"/>
    <lineage>
        <taxon>Eukaryota</taxon>
        <taxon>Fungi</taxon>
        <taxon>Dikarya</taxon>
        <taxon>Ascomycota</taxon>
        <taxon>Pezizomycotina</taxon>
        <taxon>Leotiomycetes</taxon>
        <taxon>Helotiales</taxon>
        <taxon>Sclerotiniaceae</taxon>
        <taxon>Sclerotinia</taxon>
    </lineage>
</organism>
<feature type="binding site" evidence="13">
    <location>
        <position position="122"/>
    </location>
    <ligand>
        <name>Fe cation</name>
        <dbReference type="ChEBI" id="CHEBI:24875"/>
        <label>1</label>
    </ligand>
</feature>
<keyword evidence="7 13" id="KW-0479">Metal-binding</keyword>
<dbReference type="Proteomes" id="UP000019487">
    <property type="component" value="Unassembled WGS sequence"/>
</dbReference>
<protein>
    <recommendedName>
        <fullName evidence="5 14">Inositol oxygenase</fullName>
        <ecNumber evidence="4 14">1.13.99.1</ecNumber>
    </recommendedName>
    <alternativeName>
        <fullName evidence="10 14">Myo-inositol oxygenase</fullName>
    </alternativeName>
</protein>
<dbReference type="AlphaFoldDB" id="W9CQM3"/>
<dbReference type="HOGENOM" id="CLU_050259_0_1_1"/>
<feature type="binding site" evidence="12">
    <location>
        <begin position="109"/>
        <end position="111"/>
    </location>
    <ligand>
        <name>substrate</name>
    </ligand>
</feature>
<dbReference type="STRING" id="1432307.W9CQM3"/>
<evidence type="ECO:0000256" key="12">
    <source>
        <dbReference type="PIRSR" id="PIRSR607828-1"/>
    </source>
</evidence>
<keyword evidence="16" id="KW-1185">Reference proteome</keyword>
<evidence type="ECO:0000256" key="2">
    <source>
        <dbReference type="ARBA" id="ARBA00005167"/>
    </source>
</evidence>
<dbReference type="PANTHER" id="PTHR12588">
    <property type="entry name" value="MYOINOSITOL OXYGENASE"/>
    <property type="match status" value="1"/>
</dbReference>
<keyword evidence="8 14" id="KW-0560">Oxidoreductase</keyword>
<keyword evidence="6 14" id="KW-0963">Cytoplasm</keyword>
<gene>
    <name evidence="15" type="ORF">SBOR_1331</name>
</gene>
<dbReference type="Pfam" id="PF05153">
    <property type="entry name" value="MIOX"/>
    <property type="match status" value="1"/>
</dbReference>
<evidence type="ECO:0000313" key="16">
    <source>
        <dbReference type="Proteomes" id="UP000019487"/>
    </source>
</evidence>
<keyword evidence="9 13" id="KW-0408">Iron</keyword>
<proteinExistence type="inferred from homology"/>
<sequence>MSTQVQRATPIHNTLDGRSLEETSDHIDNLNRIKAEMREAPIFEDEKEKQKRFRQYHAAKAHVIEFYKEQHKKQTYEFNIEIREKFFKSRRPVEMSVWEAMVKLNAYVDESDPDTEVTQIEHLLQTAEAMRRDGKPRWMILTGLIHDLGKLLSAFGAEGQWEVVGDTFPVGCAYHEKIILHDNFKNNPDYNHPVYSTKYGVYSPGIGLDNLKMSWGHDEYLYHVVEGQSTLPKDALAMIRYHSFYSWHSEGAYTEFMNESDHRKLAAVNAFNPYDLYSKSDEPPNVEELKPFYLELIDEFFPQRIIKW</sequence>
<feature type="binding site" evidence="13">
    <location>
        <position position="147"/>
    </location>
    <ligand>
        <name>Fe cation</name>
        <dbReference type="ChEBI" id="CHEBI:24875"/>
        <label>1</label>
    </ligand>
</feature>
<evidence type="ECO:0000256" key="8">
    <source>
        <dbReference type="ARBA" id="ARBA00023002"/>
    </source>
</evidence>
<feature type="binding site" evidence="13">
    <location>
        <position position="242"/>
    </location>
    <ligand>
        <name>Fe cation</name>
        <dbReference type="ChEBI" id="CHEBI:24875"/>
        <label>1</label>
    </ligand>
</feature>
<evidence type="ECO:0000256" key="1">
    <source>
        <dbReference type="ARBA" id="ARBA00004496"/>
    </source>
</evidence>
<evidence type="ECO:0000256" key="4">
    <source>
        <dbReference type="ARBA" id="ARBA00011919"/>
    </source>
</evidence>
<dbReference type="GO" id="GO:0019310">
    <property type="term" value="P:inositol catabolic process"/>
    <property type="evidence" value="ECO:0007669"/>
    <property type="project" value="UniProtKB-UniRule"/>
</dbReference>
<dbReference type="InterPro" id="IPR007828">
    <property type="entry name" value="Inositol_oxygenase"/>
</dbReference>
<evidence type="ECO:0000313" key="15">
    <source>
        <dbReference type="EMBL" id="ESZ98338.1"/>
    </source>
</evidence>
<evidence type="ECO:0000256" key="9">
    <source>
        <dbReference type="ARBA" id="ARBA00023004"/>
    </source>
</evidence>
<dbReference type="EC" id="1.13.99.1" evidence="4 14"/>
<feature type="binding site" evidence="13">
    <location>
        <position position="217"/>
    </location>
    <ligand>
        <name>Fe cation</name>
        <dbReference type="ChEBI" id="CHEBI:24875"/>
        <label>1</label>
    </ligand>
</feature>
<feature type="binding site" evidence="12">
    <location>
        <begin position="165"/>
        <end position="166"/>
    </location>
    <ligand>
        <name>substrate</name>
    </ligand>
</feature>
<evidence type="ECO:0000256" key="11">
    <source>
        <dbReference type="ARBA" id="ARBA00048271"/>
    </source>
</evidence>
<evidence type="ECO:0000256" key="5">
    <source>
        <dbReference type="ARBA" id="ARBA00019269"/>
    </source>
</evidence>